<feature type="binding site" evidence="4">
    <location>
        <position position="281"/>
    </location>
    <ligand>
        <name>NAD(+)</name>
        <dbReference type="ChEBI" id="CHEBI:57540"/>
    </ligand>
</feature>
<evidence type="ECO:0000256" key="3">
    <source>
        <dbReference type="ARBA" id="ARBA00022827"/>
    </source>
</evidence>
<dbReference type="SUPFAM" id="SSF55424">
    <property type="entry name" value="FAD/NAD-linked reductases, dimerisation (C-terminal) domain"/>
    <property type="match status" value="1"/>
</dbReference>
<dbReference type="PIRSF" id="PIRSF000350">
    <property type="entry name" value="Mercury_reductase_MerA"/>
    <property type="match status" value="1"/>
</dbReference>
<feature type="binding site" evidence="4">
    <location>
        <position position="68"/>
    </location>
    <ligand>
        <name>FAD</name>
        <dbReference type="ChEBI" id="CHEBI:57692"/>
    </ligand>
</feature>
<comment type="similarity">
    <text evidence="1">Belongs to the class-I pyridine nucleotide-disulfide oxidoreductase family.</text>
</comment>
<protein>
    <submittedName>
        <fullName evidence="8">NAD(P)/FAD-dependent oxidoreductase</fullName>
    </submittedName>
</protein>
<dbReference type="PRINTS" id="PR00368">
    <property type="entry name" value="FADPNR"/>
</dbReference>
<dbReference type="InterPro" id="IPR036188">
    <property type="entry name" value="FAD/NAD-bd_sf"/>
</dbReference>
<dbReference type="GO" id="GO:0050660">
    <property type="term" value="F:flavin adenine dinucleotide binding"/>
    <property type="evidence" value="ECO:0007669"/>
    <property type="project" value="TreeGrafter"/>
</dbReference>
<dbReference type="Gene3D" id="3.50.50.60">
    <property type="entry name" value="FAD/NAD(P)-binding domain"/>
    <property type="match status" value="2"/>
</dbReference>
<comment type="caution">
    <text evidence="8">The sequence shown here is derived from an EMBL/GenBank/DDBJ whole genome shotgun (WGS) entry which is preliminary data.</text>
</comment>
<feature type="domain" description="FAD/NAD(P)-binding" evidence="7">
    <location>
        <begin position="23"/>
        <end position="335"/>
    </location>
</feature>
<organism evidence="8 9">
    <name type="scientific">Micromonospora musae</name>
    <dbReference type="NCBI Taxonomy" id="1894970"/>
    <lineage>
        <taxon>Bacteria</taxon>
        <taxon>Bacillati</taxon>
        <taxon>Actinomycetota</taxon>
        <taxon>Actinomycetes</taxon>
        <taxon>Micromonosporales</taxon>
        <taxon>Micromonosporaceae</taxon>
        <taxon>Micromonospora</taxon>
    </lineage>
</organism>
<dbReference type="AlphaFoldDB" id="A0A3A9XTU8"/>
<evidence type="ECO:0000259" key="7">
    <source>
        <dbReference type="Pfam" id="PF07992"/>
    </source>
</evidence>
<proteinExistence type="inferred from homology"/>
<dbReference type="SUPFAM" id="SSF51905">
    <property type="entry name" value="FAD/NAD(P)-binding domain"/>
    <property type="match status" value="1"/>
</dbReference>
<feature type="binding site" evidence="4">
    <location>
        <position position="132"/>
    </location>
    <ligand>
        <name>FAD</name>
        <dbReference type="ChEBI" id="CHEBI:57692"/>
    </ligand>
</feature>
<dbReference type="Pfam" id="PF07992">
    <property type="entry name" value="Pyr_redox_2"/>
    <property type="match status" value="1"/>
</dbReference>
<dbReference type="Pfam" id="PF02852">
    <property type="entry name" value="Pyr_redox_dim"/>
    <property type="match status" value="1"/>
</dbReference>
<evidence type="ECO:0000256" key="1">
    <source>
        <dbReference type="ARBA" id="ARBA00007532"/>
    </source>
</evidence>
<keyword evidence="4" id="KW-0547">Nucleotide-binding</keyword>
<evidence type="ECO:0000259" key="6">
    <source>
        <dbReference type="Pfam" id="PF02852"/>
    </source>
</evidence>
<dbReference type="PRINTS" id="PR00411">
    <property type="entry name" value="PNDRDTASEI"/>
</dbReference>
<feature type="binding site" evidence="4">
    <location>
        <position position="320"/>
    </location>
    <ligand>
        <name>FAD</name>
        <dbReference type="ChEBI" id="CHEBI:57692"/>
    </ligand>
</feature>
<dbReference type="PANTHER" id="PTHR43014">
    <property type="entry name" value="MERCURIC REDUCTASE"/>
    <property type="match status" value="1"/>
</dbReference>
<feature type="binding site" evidence="4">
    <location>
        <begin position="194"/>
        <end position="201"/>
    </location>
    <ligand>
        <name>NAD(+)</name>
        <dbReference type="ChEBI" id="CHEBI:57540"/>
    </ligand>
</feature>
<dbReference type="Proteomes" id="UP000275865">
    <property type="component" value="Unassembled WGS sequence"/>
</dbReference>
<feature type="domain" description="Pyridine nucleotide-disulphide oxidoreductase dimerisation" evidence="6">
    <location>
        <begin position="393"/>
        <end position="501"/>
    </location>
</feature>
<dbReference type="InterPro" id="IPR023753">
    <property type="entry name" value="FAD/NAD-binding_dom"/>
</dbReference>
<dbReference type="InterPro" id="IPR004099">
    <property type="entry name" value="Pyr_nucl-diS_OxRdtase_dimer"/>
</dbReference>
<name>A0A3A9XTU8_9ACTN</name>
<keyword evidence="3 4" id="KW-0274">FAD</keyword>
<dbReference type="InterPro" id="IPR001100">
    <property type="entry name" value="Pyr_nuc-diS_OxRdtase"/>
</dbReference>
<dbReference type="GO" id="GO:0003955">
    <property type="term" value="F:NAD(P)H dehydrogenase (quinone) activity"/>
    <property type="evidence" value="ECO:0007669"/>
    <property type="project" value="TreeGrafter"/>
</dbReference>
<feature type="disulfide bond" description="Redox-active" evidence="5">
    <location>
        <begin position="59"/>
        <end position="64"/>
    </location>
</feature>
<evidence type="ECO:0000256" key="4">
    <source>
        <dbReference type="PIRSR" id="PIRSR000350-3"/>
    </source>
</evidence>
<dbReference type="RefSeq" id="WP_120690449.1">
    <property type="nucleotide sequence ID" value="NZ_RAZT01000014.1"/>
</dbReference>
<keyword evidence="2" id="KW-0285">Flavoprotein</keyword>
<evidence type="ECO:0000313" key="8">
    <source>
        <dbReference type="EMBL" id="RKN28655.1"/>
    </source>
</evidence>
<sequence>MINAAFAVLSGDAGGVAEPEQVDVVVVGLGVGGEEVAGRLAESGLSVVGVERDLVGGECPYWGCIPSKMMIRAANALAEARRIDGLAGSAQVRPDWAPVARRIREEATDTWNDRAAVDRFVGRGGRFVRGSGRLDGPGRVRVGDQLFEARYGVVIGTGTRPSVPPVEGLAGTPYWTNHHAIEVEELPGSLLVLGGGAIGLELSQVFARFGVRVTIVEALDRVLAVEEPEASEAAASALRADGVEVHTGVRAERVDHDGERFSLRAHGGAEFTAERLLVVTGRRAHLDELGLEAVGVDADQRYLPVDDRMRVADGIWAVGDVTGEGAFTHIAMYQAAIVIADVLDRARHARPGADPSGTASVVGGAMGAASALGASGSSGTAGTVPRADYRALPRVTFTDPEIGAVGLTEEQARSRGINVQVGFSKLGQSTRGWIHRVGDEGFIKLIADADEGVLIGATSAGPAGGEVLSGLVVAVHAAVPLSQLRHMIYAYPTFHRAIEDALRNLR</sequence>
<dbReference type="PANTHER" id="PTHR43014:SF2">
    <property type="entry name" value="MERCURIC REDUCTASE"/>
    <property type="match status" value="1"/>
</dbReference>
<accession>A0A3A9XTU8</accession>
<reference evidence="8 9" key="1">
    <citation type="submission" date="2018-09" db="EMBL/GenBank/DDBJ databases">
        <title>Micromonospora sp. nov. MS1-9, isolated from a root of Musa sp.</title>
        <authorList>
            <person name="Kuncharoen N."/>
            <person name="Kudo T."/>
            <person name="Ohkuma M."/>
            <person name="Yuki M."/>
            <person name="Tanasupawat S."/>
        </authorList>
    </citation>
    <scope>NUCLEOTIDE SEQUENCE [LARGE SCALE GENOMIC DNA]</scope>
    <source>
        <strain evidence="8 9">MS1-9</strain>
    </source>
</reference>
<keyword evidence="4" id="KW-0520">NAD</keyword>
<dbReference type="Gene3D" id="3.30.390.30">
    <property type="match status" value="1"/>
</dbReference>
<comment type="cofactor">
    <cofactor evidence="4">
        <name>FAD</name>
        <dbReference type="ChEBI" id="CHEBI:57692"/>
    </cofactor>
    <text evidence="4">Binds 1 FAD per subunit.</text>
</comment>
<gene>
    <name evidence="8" type="ORF">D7044_25625</name>
</gene>
<dbReference type="InterPro" id="IPR016156">
    <property type="entry name" value="FAD/NAD-linked_Rdtase_dimer_sf"/>
</dbReference>
<evidence type="ECO:0000256" key="2">
    <source>
        <dbReference type="ARBA" id="ARBA00022630"/>
    </source>
</evidence>
<evidence type="ECO:0000313" key="9">
    <source>
        <dbReference type="Proteomes" id="UP000275865"/>
    </source>
</evidence>
<dbReference type="EMBL" id="RAZT01000014">
    <property type="protein sequence ID" value="RKN28655.1"/>
    <property type="molecule type" value="Genomic_DNA"/>
</dbReference>
<evidence type="ECO:0000256" key="5">
    <source>
        <dbReference type="PIRSR" id="PIRSR000350-4"/>
    </source>
</evidence>
<feature type="binding site" evidence="4">
    <location>
        <position position="217"/>
    </location>
    <ligand>
        <name>NAD(+)</name>
        <dbReference type="ChEBI" id="CHEBI:57540"/>
    </ligand>
</feature>